<dbReference type="BioCyc" id="MHAE859194:G1GR7-286-MONOMER"/>
<name>F6FGP7_MYCHI</name>
<dbReference type="AlphaFoldDB" id="F6FGP7"/>
<proteinExistence type="predicted"/>
<dbReference type="STRING" id="859194.MHF_0288"/>
<gene>
    <name evidence="1" type="ordered locus">MHF_0288</name>
</gene>
<reference key="2">
    <citation type="submission" date="2011-05" db="EMBL/GenBank/DDBJ databases">
        <title>The Genome of Mycoplasma haemofelis Strain Ohio2, a pathogenic hemoplasma of the cat.</title>
        <authorList>
            <person name="Santos A.P."/>
            <person name="Guimaraes A.M.S."/>
            <person name="SanMiguel P.J."/>
            <person name="Martin S.W."/>
            <person name="Messick J.B."/>
        </authorList>
    </citation>
    <scope>NUCLEOTIDE SEQUENCE</scope>
    <source>
        <strain>Ohio2</strain>
    </source>
</reference>
<protein>
    <submittedName>
        <fullName evidence="1">Uncharacterized protein</fullName>
    </submittedName>
</protein>
<reference evidence="1 2" key="1">
    <citation type="journal article" date="2011" name="J. Bacteriol.">
        <title>Complete genome sequences of two hemotropic Mycoplasmas, Mycoplasma haemofelis strain Ohio2 and Mycoplasma suis strain Illinois.</title>
        <authorList>
            <person name="Messick J.B."/>
            <person name="Santos A.P."/>
            <person name="Guimaraes A.M."/>
        </authorList>
    </citation>
    <scope>NUCLEOTIDE SEQUENCE [LARGE SCALE GENOMIC DNA]</scope>
    <source>
        <strain evidence="1 2">Ohio2</strain>
    </source>
</reference>
<sequence length="228" mass="25429">MSSLTKGALGVAGLGTATTGAIYFGKDLISGDNRAKTSIRELIKNVNPDKRLISGNAVTDPYWQEAWKAYREGNKSNAKDIWNVTGWTQATGNVDTVNAPEAFINTCNSKLSEEVLDSNDPLYSQVVKYCVRDTLVSDLIGETKGKSLLVKGEGFGKDEHWKAVWKLYKQDNASGTDKWNLNNWTSIKDQEDTQEAFANMCMEKSKVKEYKLTQPTYLDVLKYCTKSE</sequence>
<evidence type="ECO:0000313" key="1">
    <source>
        <dbReference type="EMBL" id="AEG72570.1"/>
    </source>
</evidence>
<dbReference type="Proteomes" id="UP000007952">
    <property type="component" value="Chromosome"/>
</dbReference>
<accession>F6FGP7</accession>
<organism evidence="1 2">
    <name type="scientific">Mycoplasma haemofelis (strain Ohio2)</name>
    <dbReference type="NCBI Taxonomy" id="859194"/>
    <lineage>
        <taxon>Bacteria</taxon>
        <taxon>Bacillati</taxon>
        <taxon>Mycoplasmatota</taxon>
        <taxon>Mollicutes</taxon>
        <taxon>Mycoplasmataceae</taxon>
        <taxon>Mycoplasma</taxon>
    </lineage>
</organism>
<dbReference type="HOGENOM" id="CLU_098620_0_0_14"/>
<evidence type="ECO:0000313" key="2">
    <source>
        <dbReference type="Proteomes" id="UP000007952"/>
    </source>
</evidence>
<dbReference type="EMBL" id="CP002808">
    <property type="protein sequence ID" value="AEG72570.1"/>
    <property type="molecule type" value="Genomic_DNA"/>
</dbReference>
<dbReference type="KEGG" id="mhf:MHF_0288"/>